<dbReference type="InterPro" id="IPR027417">
    <property type="entry name" value="P-loop_NTPase"/>
</dbReference>
<dbReference type="Pfam" id="PF09397">
    <property type="entry name" value="FtsK_gamma"/>
    <property type="match status" value="1"/>
</dbReference>
<sequence>MSSDERVIRNDIMAVGLMALTVFLLAAIFTYDTADPVASQAGWLNGIFQADQTVYPENKTCQNLCGVLGAWTAEVLFSVLGVGVYLLITGLVALEVAMFQRSEVANPWVKIFGWGIAMICLCSLASTLLPGNLVGPLIGAGGYVGALGSGLVGANIGTTGTLIMFTAAGIAGMMMWTEYLVFRAGRLVFAPAIVAATSVLPFGLLYGFVNWFNGAADEEEKFEDEEYDEEVAEEGEDEEGPHTIRFRRRDMETTDGADEEVADEEEDLEDDESWEEAESEVEAGDEEDVDDEFEDIEEPAAELNIGDNQKTQVPALEPGTHVAAKKSSLIPRPHFRLPKRKQATPPKKLSAEVDQGNASTAVAPKPEPPAKPPSERDLVISQLNAAAEAESHREFHLPPIEMLERGVAIPLEKQRTEALRRARILEQTCEQFGYKIKVVEIESGPVISQYEIDLEPGLRLQKIVNLADDLAVAMRVPSVRIVAPIPGKNSVGVEVPNETRKTVHMREVMEQCSKQIKKMKIPLFLGSDAVGAPLIADLAKLPHLLIAGRTGTGKSVCLNAIICSILMTRTPDEVRMLMIDPKMVEMSGYGSLPHLMHPVVTDMRKAEAILAWAVDKMEERYKLLARAGVRHVTSYNELSEEEIFARIKPEEDEKANIPRNLPFIVIVADEMADLMMTSGKEVEQHIIRLAQKSRAVGIHLILATQKPTVDVITGLIKSNLPARISFQVASKTDSRVVLDAMGADKLLGLGDMLFLWPGTSNLLRGQGTFLSDGEIDKITAAVSTEEQNFVDELMNIKVKKEGEDEEDGATGFNANKDELYEKAIDVVVDTQRGSLSMLQRALGIGYGRAARLVDFMAEDGYVGPYNGSKSREVLLTAAAWAAMKSGGGATIEGTSTPNASAPAPADSTPQPKTPAARPTPAKRTPAKPPAEAAKPEVDTKVSLAEGILQDILSEADAEEKKVVPKPLKPLKPLPKESSRSVSLSASVSPALADPQEDLDEELEKDVDVDGELESYMSDEDGEAFADADYEDGEGEESDAEDEFEDDEEYEEDVVDDDDEEYEYVDEEYDEEDYEDVE</sequence>
<feature type="region of interest" description="Disordered" evidence="15">
    <location>
        <begin position="953"/>
        <end position="1077"/>
    </location>
</feature>
<feature type="compositionally biased region" description="Low complexity" evidence="15">
    <location>
        <begin position="979"/>
        <end position="993"/>
    </location>
</feature>
<dbReference type="Pfam" id="PF13491">
    <property type="entry name" value="FtsK_4TM"/>
    <property type="match status" value="1"/>
</dbReference>
<feature type="transmembrane region" description="Helical" evidence="16">
    <location>
        <begin position="151"/>
        <end position="176"/>
    </location>
</feature>
<dbReference type="Gene3D" id="3.30.980.40">
    <property type="match status" value="1"/>
</dbReference>
<evidence type="ECO:0000256" key="6">
    <source>
        <dbReference type="ARBA" id="ARBA00022741"/>
    </source>
</evidence>
<protein>
    <submittedName>
        <fullName evidence="18">DNA translocase SpoIIIE</fullName>
    </submittedName>
</protein>
<keyword evidence="12" id="KW-0131">Cell cycle</keyword>
<proteinExistence type="inferred from homology"/>
<evidence type="ECO:0000256" key="12">
    <source>
        <dbReference type="ARBA" id="ARBA00023306"/>
    </source>
</evidence>
<dbReference type="InterPro" id="IPR036388">
    <property type="entry name" value="WH-like_DNA-bd_sf"/>
</dbReference>
<dbReference type="Proteomes" id="UP000322214">
    <property type="component" value="Chromosome"/>
</dbReference>
<keyword evidence="9 16" id="KW-1133">Transmembrane helix</keyword>
<name>A0A5B9P7W7_9BACT</name>
<dbReference type="SMART" id="SM00382">
    <property type="entry name" value="AAA"/>
    <property type="match status" value="1"/>
</dbReference>
<evidence type="ECO:0000259" key="17">
    <source>
        <dbReference type="PROSITE" id="PS50901"/>
    </source>
</evidence>
<evidence type="ECO:0000256" key="1">
    <source>
        <dbReference type="ARBA" id="ARBA00004651"/>
    </source>
</evidence>
<evidence type="ECO:0000256" key="14">
    <source>
        <dbReference type="PROSITE-ProRule" id="PRU00289"/>
    </source>
</evidence>
<comment type="subunit">
    <text evidence="13">Homohexamer. Forms a ring that surrounds DNA.</text>
</comment>
<keyword evidence="10" id="KW-0238">DNA-binding</keyword>
<dbReference type="Pfam" id="PF01580">
    <property type="entry name" value="FtsK_SpoIIIE"/>
    <property type="match status" value="1"/>
</dbReference>
<dbReference type="Gene3D" id="3.40.50.300">
    <property type="entry name" value="P-loop containing nucleotide triphosphate hydrolases"/>
    <property type="match status" value="1"/>
</dbReference>
<feature type="compositionally biased region" description="Acidic residues" evidence="15">
    <location>
        <begin position="220"/>
        <end position="239"/>
    </location>
</feature>
<evidence type="ECO:0000256" key="9">
    <source>
        <dbReference type="ARBA" id="ARBA00022989"/>
    </source>
</evidence>
<keyword evidence="11 16" id="KW-0472">Membrane</keyword>
<evidence type="ECO:0000256" key="4">
    <source>
        <dbReference type="ARBA" id="ARBA00022618"/>
    </source>
</evidence>
<feature type="transmembrane region" description="Helical" evidence="16">
    <location>
        <begin position="188"/>
        <end position="209"/>
    </location>
</feature>
<comment type="subcellular location">
    <subcellularLocation>
        <location evidence="1">Cell membrane</location>
        <topology evidence="1">Multi-pass membrane protein</topology>
    </subcellularLocation>
</comment>
<evidence type="ECO:0000256" key="16">
    <source>
        <dbReference type="SAM" id="Phobius"/>
    </source>
</evidence>
<dbReference type="EMBL" id="CP042912">
    <property type="protein sequence ID" value="QEG22757.1"/>
    <property type="molecule type" value="Genomic_DNA"/>
</dbReference>
<keyword evidence="19" id="KW-1185">Reference proteome</keyword>
<feature type="region of interest" description="Disordered" evidence="15">
    <location>
        <begin position="890"/>
        <end position="938"/>
    </location>
</feature>
<feature type="transmembrane region" description="Helical" evidence="16">
    <location>
        <begin position="111"/>
        <end position="131"/>
    </location>
</feature>
<keyword evidence="7" id="KW-0159">Chromosome partition</keyword>
<dbReference type="InterPro" id="IPR025199">
    <property type="entry name" value="FtsK_4TM"/>
</dbReference>
<dbReference type="InterPro" id="IPR041027">
    <property type="entry name" value="FtsK_alpha"/>
</dbReference>
<evidence type="ECO:0000256" key="15">
    <source>
        <dbReference type="SAM" id="MobiDB-lite"/>
    </source>
</evidence>
<comment type="similarity">
    <text evidence="2">Belongs to the FtsK/SpoIIIE/SftA family.</text>
</comment>
<accession>A0A5B9P7W7</accession>
<evidence type="ECO:0000256" key="11">
    <source>
        <dbReference type="ARBA" id="ARBA00023136"/>
    </source>
</evidence>
<feature type="compositionally biased region" description="Basic residues" evidence="15">
    <location>
        <begin position="333"/>
        <end position="342"/>
    </location>
</feature>
<dbReference type="PANTHER" id="PTHR22683">
    <property type="entry name" value="SPORULATION PROTEIN RELATED"/>
    <property type="match status" value="1"/>
</dbReference>
<gene>
    <name evidence="18" type="primary">spoIIIE</name>
    <name evidence="18" type="ORF">MFFC18_26400</name>
</gene>
<dbReference type="STRING" id="980251.GCA_001642875_02110"/>
<dbReference type="SUPFAM" id="SSF46785">
    <property type="entry name" value="Winged helix' DNA-binding domain"/>
    <property type="match status" value="1"/>
</dbReference>
<dbReference type="Gene3D" id="1.10.10.10">
    <property type="entry name" value="Winged helix-like DNA-binding domain superfamily/Winged helix DNA-binding domain"/>
    <property type="match status" value="1"/>
</dbReference>
<evidence type="ECO:0000256" key="8">
    <source>
        <dbReference type="ARBA" id="ARBA00022840"/>
    </source>
</evidence>
<dbReference type="InterPro" id="IPR018541">
    <property type="entry name" value="Ftsk_gamma"/>
</dbReference>
<keyword evidence="4" id="KW-0132">Cell division</keyword>
<dbReference type="GO" id="GO:0005524">
    <property type="term" value="F:ATP binding"/>
    <property type="evidence" value="ECO:0007669"/>
    <property type="project" value="UniProtKB-UniRule"/>
</dbReference>
<dbReference type="InterPro" id="IPR050206">
    <property type="entry name" value="FtsK/SpoIIIE/SftA"/>
</dbReference>
<dbReference type="RefSeq" id="WP_084417117.1">
    <property type="nucleotide sequence ID" value="NZ_CP042912.1"/>
</dbReference>
<organism evidence="18 19">
    <name type="scientific">Mariniblastus fucicola</name>
    <dbReference type="NCBI Taxonomy" id="980251"/>
    <lineage>
        <taxon>Bacteria</taxon>
        <taxon>Pseudomonadati</taxon>
        <taxon>Planctomycetota</taxon>
        <taxon>Planctomycetia</taxon>
        <taxon>Pirellulales</taxon>
        <taxon>Pirellulaceae</taxon>
        <taxon>Mariniblastus</taxon>
    </lineage>
</organism>
<dbReference type="SUPFAM" id="SSF52540">
    <property type="entry name" value="P-loop containing nucleoside triphosphate hydrolases"/>
    <property type="match status" value="1"/>
</dbReference>
<dbReference type="InterPro" id="IPR002543">
    <property type="entry name" value="FtsK_dom"/>
</dbReference>
<dbReference type="Pfam" id="PF17854">
    <property type="entry name" value="FtsK_alpha"/>
    <property type="match status" value="1"/>
</dbReference>
<feature type="compositionally biased region" description="Acidic residues" evidence="15">
    <location>
        <begin position="994"/>
        <end position="1077"/>
    </location>
</feature>
<evidence type="ECO:0000256" key="2">
    <source>
        <dbReference type="ARBA" id="ARBA00006474"/>
    </source>
</evidence>
<feature type="binding site" evidence="14">
    <location>
        <begin position="548"/>
        <end position="555"/>
    </location>
    <ligand>
        <name>ATP</name>
        <dbReference type="ChEBI" id="CHEBI:30616"/>
    </ligand>
</feature>
<feature type="region of interest" description="Disordered" evidence="15">
    <location>
        <begin position="220"/>
        <end position="292"/>
    </location>
</feature>
<feature type="domain" description="FtsK" evidence="17">
    <location>
        <begin position="531"/>
        <end position="735"/>
    </location>
</feature>
<dbReference type="GO" id="GO:0005886">
    <property type="term" value="C:plasma membrane"/>
    <property type="evidence" value="ECO:0007669"/>
    <property type="project" value="UniProtKB-SubCell"/>
</dbReference>
<evidence type="ECO:0000256" key="10">
    <source>
        <dbReference type="ARBA" id="ARBA00023125"/>
    </source>
</evidence>
<dbReference type="KEGG" id="mff:MFFC18_26400"/>
<feature type="compositionally biased region" description="Acidic residues" evidence="15">
    <location>
        <begin position="253"/>
        <end position="292"/>
    </location>
</feature>
<dbReference type="GO" id="GO:0051301">
    <property type="term" value="P:cell division"/>
    <property type="evidence" value="ECO:0007669"/>
    <property type="project" value="UniProtKB-KW"/>
</dbReference>
<dbReference type="InterPro" id="IPR036390">
    <property type="entry name" value="WH_DNA-bd_sf"/>
</dbReference>
<keyword evidence="3" id="KW-1003">Cell membrane</keyword>
<keyword evidence="6 14" id="KW-0547">Nucleotide-binding</keyword>
<evidence type="ECO:0000256" key="7">
    <source>
        <dbReference type="ARBA" id="ARBA00022829"/>
    </source>
</evidence>
<evidence type="ECO:0000313" key="18">
    <source>
        <dbReference type="EMBL" id="QEG22757.1"/>
    </source>
</evidence>
<evidence type="ECO:0000313" key="19">
    <source>
        <dbReference type="Proteomes" id="UP000322214"/>
    </source>
</evidence>
<feature type="transmembrane region" description="Helical" evidence="16">
    <location>
        <begin position="12"/>
        <end position="31"/>
    </location>
</feature>
<dbReference type="InterPro" id="IPR003593">
    <property type="entry name" value="AAA+_ATPase"/>
</dbReference>
<dbReference type="PROSITE" id="PS50901">
    <property type="entry name" value="FTSK"/>
    <property type="match status" value="1"/>
</dbReference>
<dbReference type="GO" id="GO:0003677">
    <property type="term" value="F:DNA binding"/>
    <property type="evidence" value="ECO:0007669"/>
    <property type="project" value="UniProtKB-KW"/>
</dbReference>
<dbReference type="SMART" id="SM00843">
    <property type="entry name" value="Ftsk_gamma"/>
    <property type="match status" value="1"/>
</dbReference>
<feature type="transmembrane region" description="Helical" evidence="16">
    <location>
        <begin position="76"/>
        <end position="99"/>
    </location>
</feature>
<feature type="region of interest" description="Disordered" evidence="15">
    <location>
        <begin position="323"/>
        <end position="375"/>
    </location>
</feature>
<dbReference type="GO" id="GO:0007059">
    <property type="term" value="P:chromosome segregation"/>
    <property type="evidence" value="ECO:0007669"/>
    <property type="project" value="UniProtKB-KW"/>
</dbReference>
<keyword evidence="5 16" id="KW-0812">Transmembrane</keyword>
<evidence type="ECO:0000256" key="5">
    <source>
        <dbReference type="ARBA" id="ARBA00022692"/>
    </source>
</evidence>
<keyword evidence="8 14" id="KW-0067">ATP-binding</keyword>
<feature type="compositionally biased region" description="Low complexity" evidence="15">
    <location>
        <begin position="894"/>
        <end position="923"/>
    </location>
</feature>
<reference evidence="18 19" key="1">
    <citation type="submission" date="2019-08" db="EMBL/GenBank/DDBJ databases">
        <title>Deep-cultivation of Planctomycetes and their phenomic and genomic characterization uncovers novel biology.</title>
        <authorList>
            <person name="Wiegand S."/>
            <person name="Jogler M."/>
            <person name="Boedeker C."/>
            <person name="Pinto D."/>
            <person name="Vollmers J."/>
            <person name="Rivas-Marin E."/>
            <person name="Kohn T."/>
            <person name="Peeters S.H."/>
            <person name="Heuer A."/>
            <person name="Rast P."/>
            <person name="Oberbeckmann S."/>
            <person name="Bunk B."/>
            <person name="Jeske O."/>
            <person name="Meyerdierks A."/>
            <person name="Storesund J.E."/>
            <person name="Kallscheuer N."/>
            <person name="Luecker S."/>
            <person name="Lage O.M."/>
            <person name="Pohl T."/>
            <person name="Merkel B.J."/>
            <person name="Hornburger P."/>
            <person name="Mueller R.-W."/>
            <person name="Bruemmer F."/>
            <person name="Labrenz M."/>
            <person name="Spormann A.M."/>
            <person name="Op den Camp H."/>
            <person name="Overmann J."/>
            <person name="Amann R."/>
            <person name="Jetten M.S.M."/>
            <person name="Mascher T."/>
            <person name="Medema M.H."/>
            <person name="Devos D.P."/>
            <person name="Kaster A.-K."/>
            <person name="Ovreas L."/>
            <person name="Rohde M."/>
            <person name="Galperin M.Y."/>
            <person name="Jogler C."/>
        </authorList>
    </citation>
    <scope>NUCLEOTIDE SEQUENCE [LARGE SCALE GENOMIC DNA]</scope>
    <source>
        <strain evidence="18 19">FC18</strain>
    </source>
</reference>
<evidence type="ECO:0000256" key="3">
    <source>
        <dbReference type="ARBA" id="ARBA00022475"/>
    </source>
</evidence>
<dbReference type="AlphaFoldDB" id="A0A5B9P7W7"/>
<dbReference type="PANTHER" id="PTHR22683:SF41">
    <property type="entry name" value="DNA TRANSLOCASE FTSK"/>
    <property type="match status" value="1"/>
</dbReference>
<evidence type="ECO:0000256" key="13">
    <source>
        <dbReference type="ARBA" id="ARBA00025923"/>
    </source>
</evidence>